<evidence type="ECO:0000313" key="2">
    <source>
        <dbReference type="EMBL" id="KAF4615258.1"/>
    </source>
</evidence>
<dbReference type="AlphaFoldDB" id="A0A8H4QQW0"/>
<sequence length="255" mass="28689">MILIEENSKSPFALTFENLRHSMNSAKRARSPEGNEDPANRPSKRPSLATGSVARFSGYRYRSGDSSRQTSEDWVQQAQVLSIDSPIYAASDHSHPYTPQDELEDVDMAMESEEPTSSTNENSTETQGHHEIYAYEHHLQRLSMTSHELRYGEIHQQPLNIPPHINVIPSTPVTGTQPMNHNHMANSSSLLYPTANPSTPPPESAMPISISPNSSFRATSPRPKRRVVFGPRANCEKCRLGERHFSHFVYDDHED</sequence>
<protein>
    <submittedName>
        <fullName evidence="2">Uncharacterized protein</fullName>
    </submittedName>
</protein>
<organism evidence="2 3">
    <name type="scientific">Agrocybe pediades</name>
    <dbReference type="NCBI Taxonomy" id="84607"/>
    <lineage>
        <taxon>Eukaryota</taxon>
        <taxon>Fungi</taxon>
        <taxon>Dikarya</taxon>
        <taxon>Basidiomycota</taxon>
        <taxon>Agaricomycotina</taxon>
        <taxon>Agaricomycetes</taxon>
        <taxon>Agaricomycetidae</taxon>
        <taxon>Agaricales</taxon>
        <taxon>Agaricineae</taxon>
        <taxon>Strophariaceae</taxon>
        <taxon>Agrocybe</taxon>
    </lineage>
</organism>
<dbReference type="Proteomes" id="UP000521872">
    <property type="component" value="Unassembled WGS sequence"/>
</dbReference>
<accession>A0A8H4QQW0</accession>
<evidence type="ECO:0000256" key="1">
    <source>
        <dbReference type="SAM" id="MobiDB-lite"/>
    </source>
</evidence>
<feature type="region of interest" description="Disordered" evidence="1">
    <location>
        <begin position="23"/>
        <end position="73"/>
    </location>
</feature>
<keyword evidence="3" id="KW-1185">Reference proteome</keyword>
<name>A0A8H4QQW0_9AGAR</name>
<evidence type="ECO:0000313" key="3">
    <source>
        <dbReference type="Proteomes" id="UP000521872"/>
    </source>
</evidence>
<proteinExistence type="predicted"/>
<reference evidence="2 3" key="1">
    <citation type="submission" date="2019-12" db="EMBL/GenBank/DDBJ databases">
        <authorList>
            <person name="Floudas D."/>
            <person name="Bentzer J."/>
            <person name="Ahren D."/>
            <person name="Johansson T."/>
            <person name="Persson P."/>
            <person name="Tunlid A."/>
        </authorList>
    </citation>
    <scope>NUCLEOTIDE SEQUENCE [LARGE SCALE GENOMIC DNA]</scope>
    <source>
        <strain evidence="2 3">CBS 102.39</strain>
    </source>
</reference>
<gene>
    <name evidence="2" type="ORF">D9613_003200</name>
</gene>
<feature type="compositionally biased region" description="Low complexity" evidence="1">
    <location>
        <begin position="55"/>
        <end position="68"/>
    </location>
</feature>
<comment type="caution">
    <text evidence="2">The sequence shown here is derived from an EMBL/GenBank/DDBJ whole genome shotgun (WGS) entry which is preliminary data.</text>
</comment>
<dbReference type="EMBL" id="JAACJL010000044">
    <property type="protein sequence ID" value="KAF4615258.1"/>
    <property type="molecule type" value="Genomic_DNA"/>
</dbReference>